<evidence type="ECO:0000256" key="2">
    <source>
        <dbReference type="ARBA" id="ARBA00022801"/>
    </source>
</evidence>
<evidence type="ECO:0000256" key="1">
    <source>
        <dbReference type="ARBA" id="ARBA00005863"/>
    </source>
</evidence>
<evidence type="ECO:0000259" key="3">
    <source>
        <dbReference type="Pfam" id="PF03959"/>
    </source>
</evidence>
<dbReference type="InterPro" id="IPR005645">
    <property type="entry name" value="FSH-like_dom"/>
</dbReference>
<dbReference type="GO" id="GO:0005634">
    <property type="term" value="C:nucleus"/>
    <property type="evidence" value="ECO:0007669"/>
    <property type="project" value="TreeGrafter"/>
</dbReference>
<evidence type="ECO:0000313" key="4">
    <source>
        <dbReference type="EMBL" id="KAK7598137.1"/>
    </source>
</evidence>
<keyword evidence="5" id="KW-1185">Reference proteome</keyword>
<dbReference type="GO" id="GO:0032526">
    <property type="term" value="P:response to retinoic acid"/>
    <property type="evidence" value="ECO:0007669"/>
    <property type="project" value="TreeGrafter"/>
</dbReference>
<proteinExistence type="inferred from homology"/>
<protein>
    <recommendedName>
        <fullName evidence="3">Serine hydrolase domain-containing protein</fullName>
    </recommendedName>
</protein>
<dbReference type="Gene3D" id="3.40.50.1820">
    <property type="entry name" value="alpha/beta hydrolase"/>
    <property type="match status" value="1"/>
</dbReference>
<dbReference type="Pfam" id="PF03959">
    <property type="entry name" value="FSH1"/>
    <property type="match status" value="1"/>
</dbReference>
<sequence length="206" mass="23279">MDSSAKKTRILCLHGYRQSAKTFKEKLGAFRKLLKNEAEFIFLDAPHVVNGVDEERSWWFTNDDLTFSSKEISQVSIGFDESVTKVKTVYSQEGPFDGLLGFSQGAAFAATLCALMNSDFHFSFVILVAGFKSLVPPHSHFYNNIFNLPSLHVIGKSDAVIPRELSEELAEHFQSKTREVFYHEGGHFVPANKLVKQSYVSFIQKF</sequence>
<dbReference type="GO" id="GO:0005737">
    <property type="term" value="C:cytoplasm"/>
    <property type="evidence" value="ECO:0007669"/>
    <property type="project" value="TreeGrafter"/>
</dbReference>
<accession>A0AAN9TM50</accession>
<dbReference type="PANTHER" id="PTHR48070:SF6">
    <property type="entry name" value="ESTERASE OVCA2"/>
    <property type="match status" value="1"/>
</dbReference>
<reference evidence="4 5" key="1">
    <citation type="submission" date="2024-03" db="EMBL/GenBank/DDBJ databases">
        <title>Adaptation during the transition from Ophiocordyceps entomopathogen to insect associate is accompanied by gene loss and intensified selection.</title>
        <authorList>
            <person name="Ward C.M."/>
            <person name="Onetto C.A."/>
            <person name="Borneman A.R."/>
        </authorList>
    </citation>
    <scope>NUCLEOTIDE SEQUENCE [LARGE SCALE GENOMIC DNA]</scope>
    <source>
        <strain evidence="4">AWRI1</strain>
        <tissue evidence="4">Single Adult Female</tissue>
    </source>
</reference>
<dbReference type="SUPFAM" id="SSF53474">
    <property type="entry name" value="alpha/beta-Hydrolases"/>
    <property type="match status" value="1"/>
</dbReference>
<dbReference type="EMBL" id="JBBCAQ010000014">
    <property type="protein sequence ID" value="KAK7598137.1"/>
    <property type="molecule type" value="Genomic_DNA"/>
</dbReference>
<dbReference type="InterPro" id="IPR050593">
    <property type="entry name" value="LovG"/>
</dbReference>
<dbReference type="FunFam" id="3.40.50.1820:FF:000073">
    <property type="entry name" value="esterase OVCA2 isoform X6"/>
    <property type="match status" value="1"/>
</dbReference>
<dbReference type="InterPro" id="IPR029058">
    <property type="entry name" value="AB_hydrolase_fold"/>
</dbReference>
<dbReference type="PANTHER" id="PTHR48070">
    <property type="entry name" value="ESTERASE OVCA2"/>
    <property type="match status" value="1"/>
</dbReference>
<dbReference type="Proteomes" id="UP001367676">
    <property type="component" value="Unassembled WGS sequence"/>
</dbReference>
<comment type="caution">
    <text evidence="4">The sequence shown here is derived from an EMBL/GenBank/DDBJ whole genome shotgun (WGS) entry which is preliminary data.</text>
</comment>
<keyword evidence="2" id="KW-0378">Hydrolase</keyword>
<comment type="similarity">
    <text evidence="1">Belongs to the LovG family.</text>
</comment>
<gene>
    <name evidence="4" type="ORF">V9T40_006372</name>
</gene>
<name>A0AAN9TM50_9HEMI</name>
<evidence type="ECO:0000313" key="5">
    <source>
        <dbReference type="Proteomes" id="UP001367676"/>
    </source>
</evidence>
<feature type="domain" description="Serine hydrolase" evidence="3">
    <location>
        <begin position="6"/>
        <end position="197"/>
    </location>
</feature>
<organism evidence="4 5">
    <name type="scientific">Parthenolecanium corni</name>
    <dbReference type="NCBI Taxonomy" id="536013"/>
    <lineage>
        <taxon>Eukaryota</taxon>
        <taxon>Metazoa</taxon>
        <taxon>Ecdysozoa</taxon>
        <taxon>Arthropoda</taxon>
        <taxon>Hexapoda</taxon>
        <taxon>Insecta</taxon>
        <taxon>Pterygota</taxon>
        <taxon>Neoptera</taxon>
        <taxon>Paraneoptera</taxon>
        <taxon>Hemiptera</taxon>
        <taxon>Sternorrhyncha</taxon>
        <taxon>Coccoidea</taxon>
        <taxon>Coccidae</taxon>
        <taxon>Parthenolecanium</taxon>
    </lineage>
</organism>
<dbReference type="AlphaFoldDB" id="A0AAN9TM50"/>
<dbReference type="GO" id="GO:0016787">
    <property type="term" value="F:hydrolase activity"/>
    <property type="evidence" value="ECO:0007669"/>
    <property type="project" value="UniProtKB-KW"/>
</dbReference>